<dbReference type="InterPro" id="IPR011473">
    <property type="entry name" value="DUF1579"/>
</dbReference>
<dbReference type="EMBL" id="SPVF01000009">
    <property type="protein sequence ID" value="TFW30034.1"/>
    <property type="molecule type" value="Genomic_DNA"/>
</dbReference>
<feature type="signal peptide" evidence="1">
    <location>
        <begin position="1"/>
        <end position="32"/>
    </location>
</feature>
<gene>
    <name evidence="2" type="ORF">E4L96_00640</name>
</gene>
<feature type="chain" id="PRO_5021443541" evidence="1">
    <location>
        <begin position="33"/>
        <end position="196"/>
    </location>
</feature>
<evidence type="ECO:0000256" key="1">
    <source>
        <dbReference type="SAM" id="SignalP"/>
    </source>
</evidence>
<keyword evidence="3" id="KW-1185">Reference proteome</keyword>
<dbReference type="OrthoDB" id="272914at2"/>
<dbReference type="AlphaFoldDB" id="A0A4Y9SXV0"/>
<dbReference type="RefSeq" id="WP_135205311.1">
    <property type="nucleotide sequence ID" value="NZ_SPVF01000009.1"/>
</dbReference>
<keyword evidence="1" id="KW-0732">Signal</keyword>
<reference evidence="2 3" key="1">
    <citation type="submission" date="2019-03" db="EMBL/GenBank/DDBJ databases">
        <title>Draft Genome Sequence of Massilia arenosa sp. nov., a Novel Massilia Species Isolated from a Sandy-loam Maize Soil.</title>
        <authorList>
            <person name="Raths R."/>
            <person name="Peta V."/>
            <person name="Bucking H."/>
        </authorList>
    </citation>
    <scope>NUCLEOTIDE SEQUENCE [LARGE SCALE GENOMIC DNA]</scope>
    <source>
        <strain evidence="2 3">MC02</strain>
    </source>
</reference>
<comment type="caution">
    <text evidence="2">The sequence shown here is derived from an EMBL/GenBank/DDBJ whole genome shotgun (WGS) entry which is preliminary data.</text>
</comment>
<protein>
    <submittedName>
        <fullName evidence="2">DUF1579 domain-containing protein</fullName>
    </submittedName>
</protein>
<accession>A0A4Y9SXV0</accession>
<evidence type="ECO:0000313" key="2">
    <source>
        <dbReference type="EMBL" id="TFW30034.1"/>
    </source>
</evidence>
<organism evidence="2 3">
    <name type="scientific">Zemynaea arenosa</name>
    <dbReference type="NCBI Taxonomy" id="2561931"/>
    <lineage>
        <taxon>Bacteria</taxon>
        <taxon>Pseudomonadati</taxon>
        <taxon>Pseudomonadota</taxon>
        <taxon>Betaproteobacteria</taxon>
        <taxon>Burkholderiales</taxon>
        <taxon>Oxalobacteraceae</taxon>
        <taxon>Telluria group</taxon>
        <taxon>Zemynaea</taxon>
    </lineage>
</organism>
<sequence>MFTRRLFAPLCTSPFAALLLAVLLLSAPTVRGQSADKSPDTRYVPMHMQSGTWDAAVTFYANDQPSGTAKGVQTNTLLQNGHWIVNQFRIPASGKFPAYEGHGVWGYDPVAKTWVDTWVDTNDMAVRTSYGFWSDREQSMTWSSKQPNGSGQWTDFRIIEKYEGADRRTLTFYQLGVMTARPIKLVEMVFTRRANS</sequence>
<dbReference type="Pfam" id="PF07617">
    <property type="entry name" value="DUF1579"/>
    <property type="match status" value="1"/>
</dbReference>
<evidence type="ECO:0000313" key="3">
    <source>
        <dbReference type="Proteomes" id="UP000298438"/>
    </source>
</evidence>
<name>A0A4Y9SXV0_9BURK</name>
<dbReference type="Proteomes" id="UP000298438">
    <property type="component" value="Unassembled WGS sequence"/>
</dbReference>
<proteinExistence type="predicted"/>